<evidence type="ECO:0000256" key="3">
    <source>
        <dbReference type="ARBA" id="ARBA00004229"/>
    </source>
</evidence>
<dbReference type="EMBL" id="ABEU02000013">
    <property type="protein sequence ID" value="PNR42953.1"/>
    <property type="molecule type" value="Genomic_DNA"/>
</dbReference>
<dbReference type="STRING" id="3218.A0A2K1JN40"/>
<dbReference type="InterPro" id="IPR050071">
    <property type="entry name" value="Dehydroquinate_synthase"/>
</dbReference>
<dbReference type="OrthoDB" id="197068at2759"/>
<dbReference type="Gramene" id="Pp3c13_24150V3.1">
    <property type="protein sequence ID" value="Pp3c13_24150V3.1"/>
    <property type="gene ID" value="Pp3c13_24150"/>
</dbReference>
<comment type="pathway">
    <text evidence="4">Metabolic intermediate biosynthesis; chorismate biosynthesis; chorismate from D-erythrose 4-phosphate and phosphoenolpyruvate: step 2/7.</text>
</comment>
<dbReference type="FunFam" id="1.20.1090.10:FF:000002">
    <property type="entry name" value="3-dehydroquinate synthase"/>
    <property type="match status" value="1"/>
</dbReference>
<dbReference type="FunCoup" id="A0A2K1JN40">
    <property type="interactions" value="1681"/>
</dbReference>
<keyword evidence="8" id="KW-0479">Metal-binding</keyword>
<evidence type="ECO:0000313" key="16">
    <source>
        <dbReference type="EMBL" id="PNR42953.1"/>
    </source>
</evidence>
<dbReference type="GO" id="GO:0009423">
    <property type="term" value="P:chorismate biosynthetic process"/>
    <property type="evidence" value="ECO:0007669"/>
    <property type="project" value="UniProtKB-ARBA"/>
</dbReference>
<dbReference type="Gramene" id="Pp3c13_24150V3.2">
    <property type="protein sequence ID" value="Pp3c13_24150V3.2"/>
    <property type="gene ID" value="Pp3c13_24150"/>
</dbReference>
<dbReference type="Proteomes" id="UP000006727">
    <property type="component" value="Chromosome 13"/>
</dbReference>
<proteinExistence type="inferred from homology"/>
<evidence type="ECO:0000256" key="8">
    <source>
        <dbReference type="ARBA" id="ARBA00022723"/>
    </source>
</evidence>
<dbReference type="GO" id="GO:0008652">
    <property type="term" value="P:amino acid biosynthetic process"/>
    <property type="evidence" value="ECO:0007669"/>
    <property type="project" value="UniProtKB-KW"/>
</dbReference>
<dbReference type="GO" id="GO:0003856">
    <property type="term" value="F:3-dehydroquinate synthase activity"/>
    <property type="evidence" value="ECO:0000318"/>
    <property type="project" value="GO_Central"/>
</dbReference>
<evidence type="ECO:0000256" key="4">
    <source>
        <dbReference type="ARBA" id="ARBA00004661"/>
    </source>
</evidence>
<dbReference type="RefSeq" id="XP_024392816.1">
    <property type="nucleotide sequence ID" value="XM_024537048.2"/>
</dbReference>
<evidence type="ECO:0000256" key="7">
    <source>
        <dbReference type="ARBA" id="ARBA00022605"/>
    </source>
</evidence>
<reference evidence="17" key="3">
    <citation type="submission" date="2020-12" db="UniProtKB">
        <authorList>
            <consortium name="EnsemblPlants"/>
        </authorList>
    </citation>
    <scope>IDENTIFICATION</scope>
</reference>
<dbReference type="EnsemblPlants" id="Pp3c13_24150V3.1">
    <property type="protein sequence ID" value="Pp3c13_24150V3.1"/>
    <property type="gene ID" value="Pp3c13_24150"/>
</dbReference>
<keyword evidence="7" id="KW-0028">Amino-acid biosynthesis</keyword>
<accession>A0A2K1JN40</accession>
<dbReference type="GO" id="GO:0046872">
    <property type="term" value="F:metal ion binding"/>
    <property type="evidence" value="ECO:0007669"/>
    <property type="project" value="UniProtKB-KW"/>
</dbReference>
<evidence type="ECO:0000256" key="10">
    <source>
        <dbReference type="ARBA" id="ARBA00023141"/>
    </source>
</evidence>
<dbReference type="GeneID" id="112290599"/>
<evidence type="ECO:0000256" key="13">
    <source>
        <dbReference type="ARBA" id="ARBA00068623"/>
    </source>
</evidence>
<organism evidence="16">
    <name type="scientific">Physcomitrium patens</name>
    <name type="common">Spreading-leaved earth moss</name>
    <name type="synonym">Physcomitrella patens</name>
    <dbReference type="NCBI Taxonomy" id="3218"/>
    <lineage>
        <taxon>Eukaryota</taxon>
        <taxon>Viridiplantae</taxon>
        <taxon>Streptophyta</taxon>
        <taxon>Embryophyta</taxon>
        <taxon>Bryophyta</taxon>
        <taxon>Bryophytina</taxon>
        <taxon>Bryopsida</taxon>
        <taxon>Funariidae</taxon>
        <taxon>Funariales</taxon>
        <taxon>Funariaceae</taxon>
        <taxon>Physcomitrium</taxon>
    </lineage>
</organism>
<gene>
    <name evidence="17" type="primary">LOC112290599</name>
    <name evidence="16" type="ORF">PHYPA_017785</name>
</gene>
<evidence type="ECO:0000256" key="11">
    <source>
        <dbReference type="ARBA" id="ARBA00023239"/>
    </source>
</evidence>
<dbReference type="OMA" id="IAIGMRM"/>
<dbReference type="AlphaFoldDB" id="A0A2K1JN40"/>
<dbReference type="InterPro" id="IPR030960">
    <property type="entry name" value="DHQS/DOIS_N"/>
</dbReference>
<feature type="domain" description="3-dehydroquinate synthase N-terminal" evidence="14">
    <location>
        <begin position="166"/>
        <end position="278"/>
    </location>
</feature>
<dbReference type="CDD" id="cd08195">
    <property type="entry name" value="DHQS"/>
    <property type="match status" value="1"/>
</dbReference>
<dbReference type="InterPro" id="IPR016037">
    <property type="entry name" value="DHQ_synth_AroB"/>
</dbReference>
<keyword evidence="18" id="KW-1185">Reference proteome</keyword>
<dbReference type="Pfam" id="PF01761">
    <property type="entry name" value="DHQ_synthase"/>
    <property type="match status" value="1"/>
</dbReference>
<keyword evidence="11" id="KW-0456">Lyase</keyword>
<dbReference type="EnsemblPlants" id="Pp3c13_24150V3.2">
    <property type="protein sequence ID" value="Pp3c13_24150V3.2"/>
    <property type="gene ID" value="Pp3c13_24150"/>
</dbReference>
<dbReference type="HAMAP" id="MF_00110">
    <property type="entry name" value="DHQ_synthase"/>
    <property type="match status" value="1"/>
</dbReference>
<reference evidence="16 18" key="2">
    <citation type="journal article" date="2018" name="Plant J.">
        <title>The Physcomitrella patens chromosome-scale assembly reveals moss genome structure and evolution.</title>
        <authorList>
            <person name="Lang D."/>
            <person name="Ullrich K.K."/>
            <person name="Murat F."/>
            <person name="Fuchs J."/>
            <person name="Jenkins J."/>
            <person name="Haas F.B."/>
            <person name="Piednoel M."/>
            <person name="Gundlach H."/>
            <person name="Van Bel M."/>
            <person name="Meyberg R."/>
            <person name="Vives C."/>
            <person name="Morata J."/>
            <person name="Symeonidi A."/>
            <person name="Hiss M."/>
            <person name="Muchero W."/>
            <person name="Kamisugi Y."/>
            <person name="Saleh O."/>
            <person name="Blanc G."/>
            <person name="Decker E.L."/>
            <person name="van Gessel N."/>
            <person name="Grimwood J."/>
            <person name="Hayes R.D."/>
            <person name="Graham S.W."/>
            <person name="Gunter L.E."/>
            <person name="McDaniel S.F."/>
            <person name="Hoernstein S.N.W."/>
            <person name="Larsson A."/>
            <person name="Li F.W."/>
            <person name="Perroud P.F."/>
            <person name="Phillips J."/>
            <person name="Ranjan P."/>
            <person name="Rokshar D.S."/>
            <person name="Rothfels C.J."/>
            <person name="Schneider L."/>
            <person name="Shu S."/>
            <person name="Stevenson D.W."/>
            <person name="Thummler F."/>
            <person name="Tillich M."/>
            <person name="Villarreal Aguilar J.C."/>
            <person name="Widiez T."/>
            <person name="Wong G.K."/>
            <person name="Wymore A."/>
            <person name="Zhang Y."/>
            <person name="Zimmer A.D."/>
            <person name="Quatrano R.S."/>
            <person name="Mayer K.F.X."/>
            <person name="Goodstein D."/>
            <person name="Casacuberta J.M."/>
            <person name="Vandepoele K."/>
            <person name="Reski R."/>
            <person name="Cuming A.C."/>
            <person name="Tuskan G.A."/>
            <person name="Maumus F."/>
            <person name="Salse J."/>
            <person name="Schmutz J."/>
            <person name="Rensing S.A."/>
        </authorList>
    </citation>
    <scope>NUCLEOTIDE SEQUENCE [LARGE SCALE GENOMIC DNA]</scope>
    <source>
        <strain evidence="17 18">cv. Gransden 2004</strain>
    </source>
</reference>
<name>A0A2K1JN40_PHYPA</name>
<dbReference type="Pfam" id="PF24621">
    <property type="entry name" value="DHQS_C"/>
    <property type="match status" value="1"/>
</dbReference>
<dbReference type="FunFam" id="3.40.50.1970:FF:000001">
    <property type="entry name" value="3-dehydroquinate synthase"/>
    <property type="match status" value="1"/>
</dbReference>
<comment type="catalytic activity">
    <reaction evidence="1">
        <text>7-phospho-2-dehydro-3-deoxy-D-arabino-heptonate = 3-dehydroquinate + phosphate</text>
        <dbReference type="Rhea" id="RHEA:21968"/>
        <dbReference type="ChEBI" id="CHEBI:32364"/>
        <dbReference type="ChEBI" id="CHEBI:43474"/>
        <dbReference type="ChEBI" id="CHEBI:58394"/>
        <dbReference type="EC" id="4.2.3.4"/>
    </reaction>
</comment>
<dbReference type="Gene3D" id="3.40.50.1970">
    <property type="match status" value="1"/>
</dbReference>
<evidence type="ECO:0000256" key="1">
    <source>
        <dbReference type="ARBA" id="ARBA00001393"/>
    </source>
</evidence>
<evidence type="ECO:0000259" key="14">
    <source>
        <dbReference type="Pfam" id="PF01761"/>
    </source>
</evidence>
<dbReference type="PaxDb" id="3218-PP1S37_309V6.1"/>
<keyword evidence="9" id="KW-0520">NAD</keyword>
<dbReference type="PANTHER" id="PTHR43622">
    <property type="entry name" value="3-DEHYDROQUINATE SYNTHASE"/>
    <property type="match status" value="1"/>
</dbReference>
<comment type="similarity">
    <text evidence="5">Belongs to the sugar phosphate cyclases superfamily. Dehydroquinate synthase family.</text>
</comment>
<evidence type="ECO:0000256" key="6">
    <source>
        <dbReference type="ARBA" id="ARBA00013031"/>
    </source>
</evidence>
<keyword evidence="10" id="KW-0057">Aromatic amino acid biosynthesis</keyword>
<protein>
    <recommendedName>
        <fullName evidence="13">3-dehydroquinate synthase, chloroplastic</fullName>
        <ecNumber evidence="6">4.2.3.4</ecNumber>
    </recommendedName>
</protein>
<evidence type="ECO:0000256" key="12">
    <source>
        <dbReference type="ARBA" id="ARBA00056090"/>
    </source>
</evidence>
<comment type="function">
    <text evidence="12">Catalyzes the second step in the shikimate pathway.</text>
</comment>
<comment type="subcellular location">
    <subcellularLocation>
        <location evidence="3">Plastid</location>
        <location evidence="3">Chloroplast</location>
    </subcellularLocation>
</comment>
<dbReference type="PANTHER" id="PTHR43622:SF7">
    <property type="entry name" value="3-DEHYDROQUINATE SYNTHASE, CHLOROPLASTIC"/>
    <property type="match status" value="1"/>
</dbReference>
<evidence type="ECO:0000256" key="9">
    <source>
        <dbReference type="ARBA" id="ARBA00023027"/>
    </source>
</evidence>
<dbReference type="SUPFAM" id="SSF56796">
    <property type="entry name" value="Dehydroquinate synthase-like"/>
    <property type="match status" value="1"/>
</dbReference>
<evidence type="ECO:0000313" key="18">
    <source>
        <dbReference type="Proteomes" id="UP000006727"/>
    </source>
</evidence>
<sequence length="462" mass="49342">MASMAARCASSALLGALEPLPTAAASSLAVSKGVSAVFPAKKGLELASGAVLRGASSARSAVWSAESRAAGVCKVFKGVRASGAGVMESAPPATREDPVIVNVDLGDRSYPIYIGAGLLDRSELLQKHVKGKKVLIVTNETVAPIYLDRTIAALKHGGFDVEIESVILPDGEKYKDLPTLMKVYDKAIETRMDRRCTFVALGGGVIGDMCGYAAASYLRGVNFIQIPTTLMAQVDSSVGGKTGVNHPLGKNMIGAFYQPQCVLVDTDTLNTLPDRELASGIAEVTKYGLIRDAEFFEWQEENMEALLSRDPKALAFAVKRSCENKAEVVTLDEREGGLRATLNLGHTFGHAIEAGIGYGGWLHGEAVAAGTVMAADMSLRLGWIDETLFNRIVNLLKRANVPISPPESMDVQTFKTIMAVDKKVADGLLRLILLKGPLGNCVFTGEYDRKALDETLEEFCKS</sequence>
<dbReference type="NCBIfam" id="TIGR01357">
    <property type="entry name" value="aroB"/>
    <property type="match status" value="1"/>
</dbReference>
<evidence type="ECO:0000313" key="17">
    <source>
        <dbReference type="EnsemblPlants" id="Pp3c13_24150V3.1"/>
    </source>
</evidence>
<dbReference type="InterPro" id="IPR056179">
    <property type="entry name" value="DHQS_C"/>
</dbReference>
<dbReference type="EC" id="4.2.3.4" evidence="6"/>
<dbReference type="Gene3D" id="1.20.1090.10">
    <property type="entry name" value="Dehydroquinate synthase-like - alpha domain"/>
    <property type="match status" value="1"/>
</dbReference>
<feature type="domain" description="3-dehydroquinate synthase C-terminal" evidence="15">
    <location>
        <begin position="280"/>
        <end position="424"/>
    </location>
</feature>
<dbReference type="GO" id="GO:0009073">
    <property type="term" value="P:aromatic amino acid family biosynthetic process"/>
    <property type="evidence" value="ECO:0000318"/>
    <property type="project" value="GO_Central"/>
</dbReference>
<evidence type="ECO:0000256" key="5">
    <source>
        <dbReference type="ARBA" id="ARBA00005412"/>
    </source>
</evidence>
<dbReference type="KEGG" id="ppp:112290599"/>
<comment type="cofactor">
    <cofactor evidence="2">
        <name>NAD(+)</name>
        <dbReference type="ChEBI" id="CHEBI:57540"/>
    </cofactor>
</comment>
<evidence type="ECO:0000256" key="2">
    <source>
        <dbReference type="ARBA" id="ARBA00001911"/>
    </source>
</evidence>
<evidence type="ECO:0000259" key="15">
    <source>
        <dbReference type="Pfam" id="PF24621"/>
    </source>
</evidence>
<reference evidence="16 18" key="1">
    <citation type="journal article" date="2008" name="Science">
        <title>The Physcomitrella genome reveals evolutionary insights into the conquest of land by plants.</title>
        <authorList>
            <person name="Rensing S."/>
            <person name="Lang D."/>
            <person name="Zimmer A."/>
            <person name="Terry A."/>
            <person name="Salamov A."/>
            <person name="Shapiro H."/>
            <person name="Nishiyama T."/>
            <person name="Perroud P.-F."/>
            <person name="Lindquist E."/>
            <person name="Kamisugi Y."/>
            <person name="Tanahashi T."/>
            <person name="Sakakibara K."/>
            <person name="Fujita T."/>
            <person name="Oishi K."/>
            <person name="Shin-I T."/>
            <person name="Kuroki Y."/>
            <person name="Toyoda A."/>
            <person name="Suzuki Y."/>
            <person name="Hashimoto A."/>
            <person name="Yamaguchi K."/>
            <person name="Sugano A."/>
            <person name="Kohara Y."/>
            <person name="Fujiyama A."/>
            <person name="Anterola A."/>
            <person name="Aoki S."/>
            <person name="Ashton N."/>
            <person name="Barbazuk W.B."/>
            <person name="Barker E."/>
            <person name="Bennetzen J."/>
            <person name="Bezanilla M."/>
            <person name="Blankenship R."/>
            <person name="Cho S.H."/>
            <person name="Dutcher S."/>
            <person name="Estelle M."/>
            <person name="Fawcett J.A."/>
            <person name="Gundlach H."/>
            <person name="Hanada K."/>
            <person name="Heyl A."/>
            <person name="Hicks K.A."/>
            <person name="Hugh J."/>
            <person name="Lohr M."/>
            <person name="Mayer K."/>
            <person name="Melkozernov A."/>
            <person name="Murata T."/>
            <person name="Nelson D."/>
            <person name="Pils B."/>
            <person name="Prigge M."/>
            <person name="Reiss B."/>
            <person name="Renner T."/>
            <person name="Rombauts S."/>
            <person name="Rushton P."/>
            <person name="Sanderfoot A."/>
            <person name="Schween G."/>
            <person name="Shiu S.-H."/>
            <person name="Stueber K."/>
            <person name="Theodoulou F.L."/>
            <person name="Tu H."/>
            <person name="Van de Peer Y."/>
            <person name="Verrier P.J."/>
            <person name="Waters E."/>
            <person name="Wood A."/>
            <person name="Yang L."/>
            <person name="Cove D."/>
            <person name="Cuming A."/>
            <person name="Hasebe M."/>
            <person name="Lucas S."/>
            <person name="Mishler D.B."/>
            <person name="Reski R."/>
            <person name="Grigoriev I."/>
            <person name="Quatrano R.S."/>
            <person name="Boore J.L."/>
        </authorList>
    </citation>
    <scope>NUCLEOTIDE SEQUENCE [LARGE SCALE GENOMIC DNA]</scope>
    <source>
        <strain evidence="17 18">cv. Gransden 2004</strain>
    </source>
</reference>
<dbReference type="GO" id="GO:0009507">
    <property type="term" value="C:chloroplast"/>
    <property type="evidence" value="ECO:0007669"/>
    <property type="project" value="UniProtKB-SubCell"/>
</dbReference>